<gene>
    <name evidence="2" type="ORF">HHU12_22265</name>
</gene>
<sequence length="624" mass="73109">MILNKKLFVLLLILSSFVTQITAQDTNDTSTFLNKKRVMATYNLNNILGDEYSNLQAFKYDYTLGMDEKSLKNKYKTSVSEASLQVNLLELKDAIEVELRTAKMYGIDVFKVKYNIFGSDKYKHSFKKLLALTIQIAEEKNIDFSFCVDVFFPKNKKYKYTHEQLFSIVSNELGQIYGTTKMSEKWLRDTQGRIVLFTGNTKNIINYTRPDGAQKLNKKDIKTIKTFFDDLNDKSKLNIVPVYHVQTYKEDIQDEIIFHFDAVTHSFSFLKNLNDFKKLKEKFTSNNVKFFPHIYLNYMPNSFIHKESGRKVYVHKKYSIDDTYLLAYTPSGTQKFRELLDISFTSEIELLNLSSWNLYNQSNNLNPEIHNGYALSALLGYYTKLWEGKFDKVDEEMTYVAFRNLNREEVNNEKKFTVRNKVNSYDEEGLIEIVTLLNYPAKVYVNNKYLGDAKGGIDAFYIKKEGEMKINVKVKREGKKVIDFTSPKTFTGHKYKFDPLVYITSSIDDKKSLELSDIILNSELSSMGVRFLLSDEGKAQWKTMAQVYFIANRKAILQYGDQPEVYKKIRDKNYEKFKLQIKKILNEFEYKIWEELENDRINEKGLEEDFMEQDNGLKGYNILE</sequence>
<reference evidence="2 3" key="1">
    <citation type="submission" date="2020-04" db="EMBL/GenBank/DDBJ databases">
        <title>Flammeovirga sp. SR4, a novel species isolated from seawater.</title>
        <authorList>
            <person name="Wang X."/>
        </authorList>
    </citation>
    <scope>NUCLEOTIDE SEQUENCE [LARGE SCALE GENOMIC DNA]</scope>
    <source>
        <strain evidence="2 3">ATCC 23126</strain>
    </source>
</reference>
<keyword evidence="3" id="KW-1185">Reference proteome</keyword>
<accession>A0A7X9RXT7</accession>
<feature type="chain" id="PRO_5031574788" evidence="1">
    <location>
        <begin position="24"/>
        <end position="624"/>
    </location>
</feature>
<dbReference type="Gene3D" id="3.20.20.80">
    <property type="entry name" value="Glycosidases"/>
    <property type="match status" value="1"/>
</dbReference>
<comment type="caution">
    <text evidence="2">The sequence shown here is derived from an EMBL/GenBank/DDBJ whole genome shotgun (WGS) entry which is preliminary data.</text>
</comment>
<evidence type="ECO:0000313" key="3">
    <source>
        <dbReference type="Proteomes" id="UP000576082"/>
    </source>
</evidence>
<proteinExistence type="predicted"/>
<organism evidence="2 3">
    <name type="scientific">Flammeovirga aprica JL-4</name>
    <dbReference type="NCBI Taxonomy" id="694437"/>
    <lineage>
        <taxon>Bacteria</taxon>
        <taxon>Pseudomonadati</taxon>
        <taxon>Bacteroidota</taxon>
        <taxon>Cytophagia</taxon>
        <taxon>Cytophagales</taxon>
        <taxon>Flammeovirgaceae</taxon>
        <taxon>Flammeovirga</taxon>
    </lineage>
</organism>
<evidence type="ECO:0000256" key="1">
    <source>
        <dbReference type="SAM" id="SignalP"/>
    </source>
</evidence>
<dbReference type="Proteomes" id="UP000576082">
    <property type="component" value="Unassembled WGS sequence"/>
</dbReference>
<keyword evidence="1" id="KW-0732">Signal</keyword>
<feature type="signal peptide" evidence="1">
    <location>
        <begin position="1"/>
        <end position="23"/>
    </location>
</feature>
<protein>
    <submittedName>
        <fullName evidence="2">Uncharacterized protein</fullName>
    </submittedName>
</protein>
<evidence type="ECO:0000313" key="2">
    <source>
        <dbReference type="EMBL" id="NME70716.1"/>
    </source>
</evidence>
<name>A0A7X9RXT7_9BACT</name>
<dbReference type="AlphaFoldDB" id="A0A7X9RXT7"/>
<dbReference type="RefSeq" id="WP_169658947.1">
    <property type="nucleotide sequence ID" value="NZ_JABANE010000072.1"/>
</dbReference>
<dbReference type="EMBL" id="JABANE010000072">
    <property type="protein sequence ID" value="NME70716.1"/>
    <property type="molecule type" value="Genomic_DNA"/>
</dbReference>